<evidence type="ECO:0000256" key="5">
    <source>
        <dbReference type="ARBA" id="ARBA00022729"/>
    </source>
</evidence>
<reference evidence="13 14" key="1">
    <citation type="journal article" date="2019" name="Sci. Rep.">
        <title>Orb-weaving spider Araneus ventricosus genome elucidates the spidroin gene catalogue.</title>
        <authorList>
            <person name="Kono N."/>
            <person name="Nakamura H."/>
            <person name="Ohtoshi R."/>
            <person name="Moran D.A.P."/>
            <person name="Shinohara A."/>
            <person name="Yoshida Y."/>
            <person name="Fujiwara M."/>
            <person name="Mori M."/>
            <person name="Tomita M."/>
            <person name="Arakawa K."/>
        </authorList>
    </citation>
    <scope>NUCLEOTIDE SEQUENCE [LARGE SCALE GENOMIC DNA]</scope>
</reference>
<evidence type="ECO:0000256" key="12">
    <source>
        <dbReference type="SAM" id="SignalP"/>
    </source>
</evidence>
<keyword evidence="7" id="KW-0967">Endosome</keyword>
<keyword evidence="11" id="KW-0325">Glycoprotein</keyword>
<accession>A0A4Y2KRP0</accession>
<dbReference type="SMART" id="SM00369">
    <property type="entry name" value="LRR_TYP"/>
    <property type="match status" value="5"/>
</dbReference>
<feature type="signal peptide" evidence="12">
    <location>
        <begin position="1"/>
        <end position="18"/>
    </location>
</feature>
<proteinExistence type="predicted"/>
<evidence type="ECO:0000256" key="11">
    <source>
        <dbReference type="ARBA" id="ARBA00023180"/>
    </source>
</evidence>
<dbReference type="GO" id="GO:0002224">
    <property type="term" value="P:toll-like receptor signaling pathway"/>
    <property type="evidence" value="ECO:0007669"/>
    <property type="project" value="TreeGrafter"/>
</dbReference>
<dbReference type="GO" id="GO:0005886">
    <property type="term" value="C:plasma membrane"/>
    <property type="evidence" value="ECO:0007669"/>
    <property type="project" value="TreeGrafter"/>
</dbReference>
<feature type="chain" id="PRO_5021277634" evidence="12">
    <location>
        <begin position="19"/>
        <end position="305"/>
    </location>
</feature>
<evidence type="ECO:0000313" key="14">
    <source>
        <dbReference type="Proteomes" id="UP000499080"/>
    </source>
</evidence>
<keyword evidence="5 12" id="KW-0732">Signal</keyword>
<dbReference type="GO" id="GO:0038187">
    <property type="term" value="F:pattern recognition receptor activity"/>
    <property type="evidence" value="ECO:0007669"/>
    <property type="project" value="TreeGrafter"/>
</dbReference>
<evidence type="ECO:0000256" key="3">
    <source>
        <dbReference type="ARBA" id="ARBA00022614"/>
    </source>
</evidence>
<dbReference type="GO" id="GO:0032755">
    <property type="term" value="P:positive regulation of interleukin-6 production"/>
    <property type="evidence" value="ECO:0007669"/>
    <property type="project" value="TreeGrafter"/>
</dbReference>
<dbReference type="InterPro" id="IPR026906">
    <property type="entry name" value="LRR_5"/>
</dbReference>
<dbReference type="GO" id="GO:0005768">
    <property type="term" value="C:endosome"/>
    <property type="evidence" value="ECO:0007669"/>
    <property type="project" value="UniProtKB-SubCell"/>
</dbReference>
<sequence>MAKFSIFCVLTLLAVTWACPRQEDLHPCSCKEFHYAYHVECANFNSSTSLKKAFKSLENRQVGSFLMHGLYIEETLPRDLFVGLRIKDLTIEKSKLELSPPFFNGLNLSLAVLNIIDNSIKNEEFSFAKLTKLEELTIHSNRLGKVKDNWLGEAASNLTVVSLDSNRIDELEDHAFANFKSLKKISLAFNRIKIVKRSMFPKPADKLMRIDLCYNNIETLPEDFFEEMRGLEEIVLSGNKLTSLPENIWSNIWEQLRQVLLYGNLLKCDEELTWIKEKKKPYHFDGTCVQPHSMIGKSVNEIYEA</sequence>
<dbReference type="SUPFAM" id="SSF52058">
    <property type="entry name" value="L domain-like"/>
    <property type="match status" value="1"/>
</dbReference>
<dbReference type="OrthoDB" id="2013775at2759"/>
<evidence type="ECO:0000313" key="13">
    <source>
        <dbReference type="EMBL" id="GBN03986.1"/>
    </source>
</evidence>
<evidence type="ECO:0000256" key="9">
    <source>
        <dbReference type="ARBA" id="ARBA00023136"/>
    </source>
</evidence>
<keyword evidence="3" id="KW-0433">Leucine-rich repeat</keyword>
<evidence type="ECO:0000256" key="4">
    <source>
        <dbReference type="ARBA" id="ARBA00022692"/>
    </source>
</evidence>
<evidence type="ECO:0000256" key="10">
    <source>
        <dbReference type="ARBA" id="ARBA00023170"/>
    </source>
</evidence>
<protein>
    <submittedName>
        <fullName evidence="13">Uncharacterized protein</fullName>
    </submittedName>
</protein>
<dbReference type="PANTHER" id="PTHR47410:SF5">
    <property type="entry name" value="TOLL-LIKE RECEPTOR 3"/>
    <property type="match status" value="1"/>
</dbReference>
<dbReference type="Pfam" id="PF13306">
    <property type="entry name" value="LRR_5"/>
    <property type="match status" value="1"/>
</dbReference>
<name>A0A4Y2KRP0_ARAVE</name>
<dbReference type="GO" id="GO:0007249">
    <property type="term" value="P:canonical NF-kappaB signal transduction"/>
    <property type="evidence" value="ECO:0007669"/>
    <property type="project" value="TreeGrafter"/>
</dbReference>
<evidence type="ECO:0000256" key="7">
    <source>
        <dbReference type="ARBA" id="ARBA00022753"/>
    </source>
</evidence>
<evidence type="ECO:0000256" key="8">
    <source>
        <dbReference type="ARBA" id="ARBA00022989"/>
    </source>
</evidence>
<organism evidence="13 14">
    <name type="scientific">Araneus ventricosus</name>
    <name type="common">Orbweaver spider</name>
    <name type="synonym">Epeira ventricosa</name>
    <dbReference type="NCBI Taxonomy" id="182803"/>
    <lineage>
        <taxon>Eukaryota</taxon>
        <taxon>Metazoa</taxon>
        <taxon>Ecdysozoa</taxon>
        <taxon>Arthropoda</taxon>
        <taxon>Chelicerata</taxon>
        <taxon>Arachnida</taxon>
        <taxon>Araneae</taxon>
        <taxon>Araneomorphae</taxon>
        <taxon>Entelegynae</taxon>
        <taxon>Araneoidea</taxon>
        <taxon>Araneidae</taxon>
        <taxon>Araneus</taxon>
    </lineage>
</organism>
<keyword evidence="9" id="KW-0472">Membrane</keyword>
<dbReference type="AlphaFoldDB" id="A0A4Y2KRP0"/>
<keyword evidence="6" id="KW-0677">Repeat</keyword>
<keyword evidence="14" id="KW-1185">Reference proteome</keyword>
<dbReference type="Pfam" id="PF13855">
    <property type="entry name" value="LRR_8"/>
    <property type="match status" value="2"/>
</dbReference>
<dbReference type="Gene3D" id="3.80.10.10">
    <property type="entry name" value="Ribonuclease Inhibitor"/>
    <property type="match status" value="1"/>
</dbReference>
<dbReference type="InterPro" id="IPR032675">
    <property type="entry name" value="LRR_dom_sf"/>
</dbReference>
<dbReference type="GO" id="GO:0051607">
    <property type="term" value="P:defense response to virus"/>
    <property type="evidence" value="ECO:0007669"/>
    <property type="project" value="TreeGrafter"/>
</dbReference>
<dbReference type="EMBL" id="BGPR01004846">
    <property type="protein sequence ID" value="GBN03986.1"/>
    <property type="molecule type" value="Genomic_DNA"/>
</dbReference>
<evidence type="ECO:0000256" key="6">
    <source>
        <dbReference type="ARBA" id="ARBA00022737"/>
    </source>
</evidence>
<keyword evidence="10" id="KW-0675">Receptor</keyword>
<comment type="subcellular location">
    <subcellularLocation>
        <location evidence="1">Endosome</location>
    </subcellularLocation>
    <subcellularLocation>
        <location evidence="2">Membrane</location>
    </subcellularLocation>
</comment>
<evidence type="ECO:0000256" key="2">
    <source>
        <dbReference type="ARBA" id="ARBA00004370"/>
    </source>
</evidence>
<dbReference type="InterPro" id="IPR001611">
    <property type="entry name" value="Leu-rich_rpt"/>
</dbReference>
<comment type="caution">
    <text evidence="13">The sequence shown here is derived from an EMBL/GenBank/DDBJ whole genome shotgun (WGS) entry which is preliminary data.</text>
</comment>
<keyword evidence="8" id="KW-1133">Transmembrane helix</keyword>
<gene>
    <name evidence="13" type="ORF">AVEN_137142_1</name>
</gene>
<dbReference type="InterPro" id="IPR003591">
    <property type="entry name" value="Leu-rich_rpt_typical-subtyp"/>
</dbReference>
<evidence type="ECO:0000256" key="1">
    <source>
        <dbReference type="ARBA" id="ARBA00004177"/>
    </source>
</evidence>
<keyword evidence="4" id="KW-0812">Transmembrane</keyword>
<dbReference type="Proteomes" id="UP000499080">
    <property type="component" value="Unassembled WGS sequence"/>
</dbReference>
<dbReference type="PANTHER" id="PTHR47410">
    <property type="entry name" value="TOLL-LIKE RECEPTOR 7-RELATED"/>
    <property type="match status" value="1"/>
</dbReference>